<sequence length="303" mass="34999">MSGETITIVSVTGHQDYAQGSVYAIARSYFELQKKLSNERLRCLLISPKKPNVCPDFIEWLECKPFSYLEYNYFIIYVLHQFIQTDFVLIVQNDGFVLNGKNWQDAFLDYDYIGAPLNTLFRYQDEHLIQAGQEFWERHFNNIPPAHFEVQNGGFSLRSKRLLTLPSELQLQWLVDSAKLSCNLPLELSPRTAMHNEDIYFCAVYRKLFEELGIKFAPSALAMAFAIESTLYHAKHQFEIDTIFGTHTMGHFVLNDLNNVYMQKAIEMVDDNILSNRLAQVILLNGISITTPNTLMGNHHEKN</sequence>
<dbReference type="KEGG" id="btre:F542_20070"/>
<dbReference type="AlphaFoldDB" id="A0A4V7ICJ1"/>
<reference evidence="2 3" key="1">
    <citation type="journal article" date="2014" name="Genome Announc.">
        <title>Complete Closed Genome Sequences of Three Bibersteinia trehalosi Nasopharyngeal Isolates from Cattle with Shipping Fever.</title>
        <authorList>
            <person name="Harhay G.P."/>
            <person name="McVey D.S."/>
            <person name="Koren S."/>
            <person name="Phillippy A.M."/>
            <person name="Bono J."/>
            <person name="Harhay D.M."/>
            <person name="Clawson M.L."/>
            <person name="Heaton M.P."/>
            <person name="Chitko-McKown C.G."/>
            <person name="Korlach J."/>
            <person name="Smith T.P."/>
        </authorList>
    </citation>
    <scope>NUCLEOTIDE SEQUENCE [LARGE SCALE GENOMIC DNA]</scope>
    <source>
        <strain evidence="2 3">USDA-ARS-USMARC-188</strain>
    </source>
</reference>
<proteinExistence type="predicted"/>
<evidence type="ECO:0000313" key="3">
    <source>
        <dbReference type="Proteomes" id="UP000019091"/>
    </source>
</evidence>
<dbReference type="OrthoDB" id="7391526at2"/>
<dbReference type="Pfam" id="PF18922">
    <property type="entry name" value="DUF5672"/>
    <property type="match status" value="1"/>
</dbReference>
<feature type="domain" description="DUF5672" evidence="1">
    <location>
        <begin position="80"/>
        <end position="247"/>
    </location>
</feature>
<dbReference type="InterPro" id="IPR043729">
    <property type="entry name" value="DUF5672"/>
</dbReference>
<dbReference type="EMBL" id="CP006954">
    <property type="protein sequence ID" value="AHG82716.1"/>
    <property type="molecule type" value="Genomic_DNA"/>
</dbReference>
<protein>
    <recommendedName>
        <fullName evidence="1">DUF5672 domain-containing protein</fullName>
    </recommendedName>
</protein>
<organism evidence="2 3">
    <name type="scientific">Bibersteinia trehalosi USDA-ARS-USMARC-188</name>
    <dbReference type="NCBI Taxonomy" id="1263829"/>
    <lineage>
        <taxon>Bacteria</taxon>
        <taxon>Pseudomonadati</taxon>
        <taxon>Pseudomonadota</taxon>
        <taxon>Gammaproteobacteria</taxon>
        <taxon>Pasteurellales</taxon>
        <taxon>Pasteurellaceae</taxon>
        <taxon>Bibersteinia</taxon>
    </lineage>
</organism>
<gene>
    <name evidence="2" type="ORF">F542_20070</name>
</gene>
<dbReference type="Proteomes" id="UP000019091">
    <property type="component" value="Chromosome"/>
</dbReference>
<evidence type="ECO:0000259" key="1">
    <source>
        <dbReference type="Pfam" id="PF18922"/>
    </source>
</evidence>
<evidence type="ECO:0000313" key="2">
    <source>
        <dbReference type="EMBL" id="AHG82716.1"/>
    </source>
</evidence>
<dbReference type="RefSeq" id="WP_025267458.1">
    <property type="nucleotide sequence ID" value="NZ_CP006954.1"/>
</dbReference>
<accession>A0A4V7ICJ1</accession>
<name>A0A4V7ICJ1_BIBTR</name>